<protein>
    <submittedName>
        <fullName evidence="2">Uncharacterized protein</fullName>
    </submittedName>
</protein>
<sequence length="117" mass="13541">MNWKPILYKANDEKAISTLHLDMTQKKKKLAFFKKNRATIAFQNTSKKSKNVRNKELLILERTRSAPKRPNRDSLVLKPTNHTNIYQISSVHSTSTEMPKGCKKPHSHNSTQGKRRV</sequence>
<evidence type="ECO:0000313" key="3">
    <source>
        <dbReference type="Proteomes" id="UP001295684"/>
    </source>
</evidence>
<accession>A0AAD2DCA3</accession>
<comment type="caution">
    <text evidence="2">The sequence shown here is derived from an EMBL/GenBank/DDBJ whole genome shotgun (WGS) entry which is preliminary data.</text>
</comment>
<feature type="region of interest" description="Disordered" evidence="1">
    <location>
        <begin position="89"/>
        <end position="117"/>
    </location>
</feature>
<name>A0AAD2DCA3_EUPCR</name>
<proteinExistence type="predicted"/>
<evidence type="ECO:0000313" key="2">
    <source>
        <dbReference type="EMBL" id="CAI2387500.1"/>
    </source>
</evidence>
<keyword evidence="3" id="KW-1185">Reference proteome</keyword>
<feature type="compositionally biased region" description="Basic residues" evidence="1">
    <location>
        <begin position="101"/>
        <end position="117"/>
    </location>
</feature>
<dbReference type="EMBL" id="CAMPGE010030006">
    <property type="protein sequence ID" value="CAI2387500.1"/>
    <property type="molecule type" value="Genomic_DNA"/>
</dbReference>
<dbReference type="Proteomes" id="UP001295684">
    <property type="component" value="Unassembled WGS sequence"/>
</dbReference>
<evidence type="ECO:0000256" key="1">
    <source>
        <dbReference type="SAM" id="MobiDB-lite"/>
    </source>
</evidence>
<organism evidence="2 3">
    <name type="scientific">Euplotes crassus</name>
    <dbReference type="NCBI Taxonomy" id="5936"/>
    <lineage>
        <taxon>Eukaryota</taxon>
        <taxon>Sar</taxon>
        <taxon>Alveolata</taxon>
        <taxon>Ciliophora</taxon>
        <taxon>Intramacronucleata</taxon>
        <taxon>Spirotrichea</taxon>
        <taxon>Hypotrichia</taxon>
        <taxon>Euplotida</taxon>
        <taxon>Euplotidae</taxon>
        <taxon>Moneuplotes</taxon>
    </lineage>
</organism>
<reference evidence="2" key="1">
    <citation type="submission" date="2023-07" db="EMBL/GenBank/DDBJ databases">
        <authorList>
            <consortium name="AG Swart"/>
            <person name="Singh M."/>
            <person name="Singh A."/>
            <person name="Seah K."/>
            <person name="Emmerich C."/>
        </authorList>
    </citation>
    <scope>NUCLEOTIDE SEQUENCE</scope>
    <source>
        <strain evidence="2">DP1</strain>
    </source>
</reference>
<dbReference type="AlphaFoldDB" id="A0AAD2DCA3"/>
<gene>
    <name evidence="2" type="ORF">ECRASSUSDP1_LOCUS29133</name>
</gene>